<name>A0A8I1YIJ4_BRAEL</name>
<gene>
    <name evidence="1" type="ORF">JOH49_009048</name>
</gene>
<dbReference type="AlphaFoldDB" id="A0A8I1YIJ4"/>
<accession>A0A8I1YIJ4</accession>
<sequence>MAIVDLPEPPLLFPTTITRAFVMGIHAGRLSESRTKQNLMNGSNLPDSTNLDKSRRTIVVIEIDAAATTLSQPQSGHVS</sequence>
<dbReference type="EMBL" id="JAFICZ010000001">
    <property type="protein sequence ID" value="MBP1299295.1"/>
    <property type="molecule type" value="Genomic_DNA"/>
</dbReference>
<reference evidence="1" key="1">
    <citation type="submission" date="2021-02" db="EMBL/GenBank/DDBJ databases">
        <title>Genomic Encyclopedia of Type Strains, Phase IV (KMG-V): Genome sequencing to study the core and pangenomes of soil and plant-associated prokaryotes.</title>
        <authorList>
            <person name="Whitman W."/>
        </authorList>
    </citation>
    <scope>NUCLEOTIDE SEQUENCE</scope>
    <source>
        <strain evidence="1">USDA 406</strain>
    </source>
</reference>
<dbReference type="Proteomes" id="UP000673383">
    <property type="component" value="Unassembled WGS sequence"/>
</dbReference>
<organism evidence="1 2">
    <name type="scientific">Bradyrhizobium elkanii</name>
    <dbReference type="NCBI Taxonomy" id="29448"/>
    <lineage>
        <taxon>Bacteria</taxon>
        <taxon>Pseudomonadati</taxon>
        <taxon>Pseudomonadota</taxon>
        <taxon>Alphaproteobacteria</taxon>
        <taxon>Hyphomicrobiales</taxon>
        <taxon>Nitrobacteraceae</taxon>
        <taxon>Bradyrhizobium</taxon>
    </lineage>
</organism>
<comment type="caution">
    <text evidence="1">The sequence shown here is derived from an EMBL/GenBank/DDBJ whole genome shotgun (WGS) entry which is preliminary data.</text>
</comment>
<evidence type="ECO:0000313" key="1">
    <source>
        <dbReference type="EMBL" id="MBP1299295.1"/>
    </source>
</evidence>
<proteinExistence type="predicted"/>
<protein>
    <submittedName>
        <fullName evidence="1">Uncharacterized protein</fullName>
    </submittedName>
</protein>
<dbReference type="RefSeq" id="WP_172645840.1">
    <property type="nucleotide sequence ID" value="NZ_JAFICZ010000001.1"/>
</dbReference>
<evidence type="ECO:0000313" key="2">
    <source>
        <dbReference type="Proteomes" id="UP000673383"/>
    </source>
</evidence>